<evidence type="ECO:0000313" key="3">
    <source>
        <dbReference type="Proteomes" id="UP000634136"/>
    </source>
</evidence>
<name>A0A834STE5_9FABA</name>
<comment type="caution">
    <text evidence="2">The sequence shown here is derived from an EMBL/GenBank/DDBJ whole genome shotgun (WGS) entry which is preliminary data.</text>
</comment>
<organism evidence="2 3">
    <name type="scientific">Senna tora</name>
    <dbReference type="NCBI Taxonomy" id="362788"/>
    <lineage>
        <taxon>Eukaryota</taxon>
        <taxon>Viridiplantae</taxon>
        <taxon>Streptophyta</taxon>
        <taxon>Embryophyta</taxon>
        <taxon>Tracheophyta</taxon>
        <taxon>Spermatophyta</taxon>
        <taxon>Magnoliopsida</taxon>
        <taxon>eudicotyledons</taxon>
        <taxon>Gunneridae</taxon>
        <taxon>Pentapetalae</taxon>
        <taxon>rosids</taxon>
        <taxon>fabids</taxon>
        <taxon>Fabales</taxon>
        <taxon>Fabaceae</taxon>
        <taxon>Caesalpinioideae</taxon>
        <taxon>Cassia clade</taxon>
        <taxon>Senna</taxon>
    </lineage>
</organism>
<accession>A0A834STE5</accession>
<feature type="region of interest" description="Disordered" evidence="1">
    <location>
        <begin position="1"/>
        <end position="47"/>
    </location>
</feature>
<reference evidence="2" key="1">
    <citation type="submission" date="2020-09" db="EMBL/GenBank/DDBJ databases">
        <title>Genome-Enabled Discovery of Anthraquinone Biosynthesis in Senna tora.</title>
        <authorList>
            <person name="Kang S.-H."/>
            <person name="Pandey R.P."/>
            <person name="Lee C.-M."/>
            <person name="Sim J.-S."/>
            <person name="Jeong J.-T."/>
            <person name="Choi B.-S."/>
            <person name="Jung M."/>
            <person name="Ginzburg D."/>
            <person name="Zhao K."/>
            <person name="Won S.Y."/>
            <person name="Oh T.-J."/>
            <person name="Yu Y."/>
            <person name="Kim N.-H."/>
            <person name="Lee O.R."/>
            <person name="Lee T.-H."/>
            <person name="Bashyal P."/>
            <person name="Kim T.-S."/>
            <person name="Lee W.-H."/>
            <person name="Kawkins C."/>
            <person name="Kim C.-K."/>
            <person name="Kim J.S."/>
            <person name="Ahn B.O."/>
            <person name="Rhee S.Y."/>
            <person name="Sohng J.K."/>
        </authorList>
    </citation>
    <scope>NUCLEOTIDE SEQUENCE</scope>
    <source>
        <tissue evidence="2">Leaf</tissue>
    </source>
</reference>
<dbReference type="AlphaFoldDB" id="A0A834STE5"/>
<proteinExistence type="predicted"/>
<dbReference type="Proteomes" id="UP000634136">
    <property type="component" value="Unassembled WGS sequence"/>
</dbReference>
<dbReference type="EMBL" id="JAAIUW010000011">
    <property type="protein sequence ID" value="KAF7808876.1"/>
    <property type="molecule type" value="Genomic_DNA"/>
</dbReference>
<protein>
    <submittedName>
        <fullName evidence="2">Uncharacterized protein</fullName>
    </submittedName>
</protein>
<evidence type="ECO:0000256" key="1">
    <source>
        <dbReference type="SAM" id="MobiDB-lite"/>
    </source>
</evidence>
<sequence>MGQTNGQKKNMGQTKNSYPDPSNPTPIGSTSTNKSTRLTLTFFLDST</sequence>
<gene>
    <name evidence="2" type="ORF">G2W53_035619</name>
</gene>
<evidence type="ECO:0000313" key="2">
    <source>
        <dbReference type="EMBL" id="KAF7808876.1"/>
    </source>
</evidence>
<keyword evidence="3" id="KW-1185">Reference proteome</keyword>